<evidence type="ECO:0000256" key="2">
    <source>
        <dbReference type="SAM" id="MobiDB-lite"/>
    </source>
</evidence>
<dbReference type="RefSeq" id="XP_006819905.1">
    <property type="nucleotide sequence ID" value="XM_006819842.1"/>
</dbReference>
<comment type="similarity">
    <text evidence="1">Belongs to the UPF0415 family.</text>
</comment>
<evidence type="ECO:0000256" key="1">
    <source>
        <dbReference type="ARBA" id="ARBA00006588"/>
    </source>
</evidence>
<feature type="compositionally biased region" description="Acidic residues" evidence="2">
    <location>
        <begin position="199"/>
        <end position="211"/>
    </location>
</feature>
<evidence type="ECO:0000259" key="4">
    <source>
        <dbReference type="Pfam" id="PF18474"/>
    </source>
</evidence>
<feature type="domain" description="DUF1308" evidence="3">
    <location>
        <begin position="234"/>
        <end position="394"/>
    </location>
</feature>
<gene>
    <name evidence="6" type="primary">LOC100373678</name>
</gene>
<dbReference type="Pfam" id="PF18474">
    <property type="entry name" value="DUF5614"/>
    <property type="match status" value="1"/>
</dbReference>
<sequence>MLSLDDEISGILHQTETLIMRLKKISAEGTPKLVKKIVAEQKFLESLKNYSSDEQEVRLKSSNVHHLESVVDAAESFENVQHILRPFHYKTKGGQKASLVVDVVAGLGAAWVKVIARKAQSLHRVWIGAGDYGDRNVVDQARQYINASKQHPVHFIPPVVYFTFYGGITKPIADKLKRQGVVVKGEIVDVDSNINFDDKPEDDDDVSDEETKESLSVSPSRHISMTTKQECSHLNLDITTLIALVSELTHGGCWYEFKETVLTDQAVQEQQDPLIPKLNEYLKDKDLFSCKTAVKAFKTILSTLGGRNERQRARKLLEQLTVVDDEPSKRTEELKKSGRIKPRSKIIFGTGDSIRATTVTANSSFVRAAADQGVNFDVFIHQPRALTESKQASAVPVTPPAVVTKE</sequence>
<dbReference type="GeneID" id="100373678"/>
<dbReference type="PANTHER" id="PTHR13379:SF0">
    <property type="entry name" value="UPF0415 PROTEIN C7ORF25"/>
    <property type="match status" value="1"/>
</dbReference>
<reference evidence="6" key="1">
    <citation type="submission" date="2025-08" db="UniProtKB">
        <authorList>
            <consortium name="RefSeq"/>
        </authorList>
    </citation>
    <scope>IDENTIFICATION</scope>
    <source>
        <tissue evidence="6">Testes</tissue>
    </source>
</reference>
<dbReference type="InterPro" id="IPR041076">
    <property type="entry name" value="DUF5614"/>
</dbReference>
<evidence type="ECO:0000313" key="6">
    <source>
        <dbReference type="RefSeq" id="XP_006819905.1"/>
    </source>
</evidence>
<name>A0ABM0MIR4_SACKO</name>
<dbReference type="Pfam" id="PF07000">
    <property type="entry name" value="DUF1308"/>
    <property type="match status" value="1"/>
</dbReference>
<dbReference type="Proteomes" id="UP000694865">
    <property type="component" value="Unplaced"/>
</dbReference>
<keyword evidence="5" id="KW-1185">Reference proteome</keyword>
<organism evidence="5 6">
    <name type="scientific">Saccoglossus kowalevskii</name>
    <name type="common">Acorn worm</name>
    <dbReference type="NCBI Taxonomy" id="10224"/>
    <lineage>
        <taxon>Eukaryota</taxon>
        <taxon>Metazoa</taxon>
        <taxon>Hemichordata</taxon>
        <taxon>Enteropneusta</taxon>
        <taxon>Harrimaniidae</taxon>
        <taxon>Saccoglossus</taxon>
    </lineage>
</organism>
<feature type="region of interest" description="Disordered" evidence="2">
    <location>
        <begin position="194"/>
        <end position="222"/>
    </location>
</feature>
<dbReference type="PANTHER" id="PTHR13379">
    <property type="entry name" value="UNCHARACTERIZED DUF1308"/>
    <property type="match status" value="1"/>
</dbReference>
<feature type="domain" description="DUF5614" evidence="4">
    <location>
        <begin position="12"/>
        <end position="211"/>
    </location>
</feature>
<evidence type="ECO:0000313" key="5">
    <source>
        <dbReference type="Proteomes" id="UP000694865"/>
    </source>
</evidence>
<protein>
    <submittedName>
        <fullName evidence="6">UPF0415 protein C7orf25 homolog</fullName>
    </submittedName>
</protein>
<accession>A0ABM0MIR4</accession>
<evidence type="ECO:0000259" key="3">
    <source>
        <dbReference type="Pfam" id="PF07000"/>
    </source>
</evidence>
<proteinExistence type="inferred from homology"/>
<dbReference type="InterPro" id="IPR010733">
    <property type="entry name" value="DUF1308"/>
</dbReference>